<keyword evidence="2" id="KW-1185">Reference proteome</keyword>
<dbReference type="Proteomes" id="UP000886501">
    <property type="component" value="Unassembled WGS sequence"/>
</dbReference>
<name>A0ACB6ZAN9_THEGA</name>
<reference evidence="1" key="2">
    <citation type="journal article" date="2020" name="Nat. Commun.">
        <title>Large-scale genome sequencing of mycorrhizal fungi provides insights into the early evolution of symbiotic traits.</title>
        <authorList>
            <person name="Miyauchi S."/>
            <person name="Kiss E."/>
            <person name="Kuo A."/>
            <person name="Drula E."/>
            <person name="Kohler A."/>
            <person name="Sanchez-Garcia M."/>
            <person name="Morin E."/>
            <person name="Andreopoulos B."/>
            <person name="Barry K.W."/>
            <person name="Bonito G."/>
            <person name="Buee M."/>
            <person name="Carver A."/>
            <person name="Chen C."/>
            <person name="Cichocki N."/>
            <person name="Clum A."/>
            <person name="Culley D."/>
            <person name="Crous P.W."/>
            <person name="Fauchery L."/>
            <person name="Girlanda M."/>
            <person name="Hayes R.D."/>
            <person name="Keri Z."/>
            <person name="LaButti K."/>
            <person name="Lipzen A."/>
            <person name="Lombard V."/>
            <person name="Magnuson J."/>
            <person name="Maillard F."/>
            <person name="Murat C."/>
            <person name="Nolan M."/>
            <person name="Ohm R.A."/>
            <person name="Pangilinan J."/>
            <person name="Pereira M.F."/>
            <person name="Perotto S."/>
            <person name="Peter M."/>
            <person name="Pfister S."/>
            <person name="Riley R."/>
            <person name="Sitrit Y."/>
            <person name="Stielow J.B."/>
            <person name="Szollosi G."/>
            <person name="Zifcakova L."/>
            <person name="Stursova M."/>
            <person name="Spatafora J.W."/>
            <person name="Tedersoo L."/>
            <person name="Vaario L.M."/>
            <person name="Yamada A."/>
            <person name="Yan M."/>
            <person name="Wang P."/>
            <person name="Xu J."/>
            <person name="Bruns T."/>
            <person name="Baldrian P."/>
            <person name="Vilgalys R."/>
            <person name="Dunand C."/>
            <person name="Henrissat B."/>
            <person name="Grigoriev I.V."/>
            <person name="Hibbett D."/>
            <person name="Nagy L.G."/>
            <person name="Martin F.M."/>
        </authorList>
    </citation>
    <scope>NUCLEOTIDE SEQUENCE</scope>
    <source>
        <strain evidence="1">P2</strain>
    </source>
</reference>
<accession>A0ACB6ZAN9</accession>
<evidence type="ECO:0000313" key="1">
    <source>
        <dbReference type="EMBL" id="KAF9646622.1"/>
    </source>
</evidence>
<dbReference type="EMBL" id="MU118053">
    <property type="protein sequence ID" value="KAF9646622.1"/>
    <property type="molecule type" value="Genomic_DNA"/>
</dbReference>
<proteinExistence type="predicted"/>
<sequence>MAQDTKGDWQAFYTNSFVDRDAFVRFSGIGIGCQRLQAIHVPEIGIGPDAPDPVELVMSKFDDSLFAGCYRIDDDDNGVDL</sequence>
<gene>
    <name evidence="1" type="ORF">BDM02DRAFT_3188674</name>
</gene>
<organism evidence="1 2">
    <name type="scientific">Thelephora ganbajun</name>
    <name type="common">Ganba fungus</name>
    <dbReference type="NCBI Taxonomy" id="370292"/>
    <lineage>
        <taxon>Eukaryota</taxon>
        <taxon>Fungi</taxon>
        <taxon>Dikarya</taxon>
        <taxon>Basidiomycota</taxon>
        <taxon>Agaricomycotina</taxon>
        <taxon>Agaricomycetes</taxon>
        <taxon>Thelephorales</taxon>
        <taxon>Thelephoraceae</taxon>
        <taxon>Thelephora</taxon>
    </lineage>
</organism>
<evidence type="ECO:0000313" key="2">
    <source>
        <dbReference type="Proteomes" id="UP000886501"/>
    </source>
</evidence>
<comment type="caution">
    <text evidence="1">The sequence shown here is derived from an EMBL/GenBank/DDBJ whole genome shotgun (WGS) entry which is preliminary data.</text>
</comment>
<reference evidence="1" key="1">
    <citation type="submission" date="2019-10" db="EMBL/GenBank/DDBJ databases">
        <authorList>
            <consortium name="DOE Joint Genome Institute"/>
            <person name="Kuo A."/>
            <person name="Miyauchi S."/>
            <person name="Kiss E."/>
            <person name="Drula E."/>
            <person name="Kohler A."/>
            <person name="Sanchez-Garcia M."/>
            <person name="Andreopoulos B."/>
            <person name="Barry K.W."/>
            <person name="Bonito G."/>
            <person name="Buee M."/>
            <person name="Carver A."/>
            <person name="Chen C."/>
            <person name="Cichocki N."/>
            <person name="Clum A."/>
            <person name="Culley D."/>
            <person name="Crous P.W."/>
            <person name="Fauchery L."/>
            <person name="Girlanda M."/>
            <person name="Hayes R."/>
            <person name="Keri Z."/>
            <person name="Labutti K."/>
            <person name="Lipzen A."/>
            <person name="Lombard V."/>
            <person name="Magnuson J."/>
            <person name="Maillard F."/>
            <person name="Morin E."/>
            <person name="Murat C."/>
            <person name="Nolan M."/>
            <person name="Ohm R."/>
            <person name="Pangilinan J."/>
            <person name="Pereira M."/>
            <person name="Perotto S."/>
            <person name="Peter M."/>
            <person name="Riley R."/>
            <person name="Sitrit Y."/>
            <person name="Stielow B."/>
            <person name="Szollosi G."/>
            <person name="Zifcakova L."/>
            <person name="Stursova M."/>
            <person name="Spatafora J.W."/>
            <person name="Tedersoo L."/>
            <person name="Vaario L.-M."/>
            <person name="Yamada A."/>
            <person name="Yan M."/>
            <person name="Wang P."/>
            <person name="Xu J."/>
            <person name="Bruns T."/>
            <person name="Baldrian P."/>
            <person name="Vilgalys R."/>
            <person name="Henrissat B."/>
            <person name="Grigoriev I.V."/>
            <person name="Hibbett D."/>
            <person name="Nagy L.G."/>
            <person name="Martin F.M."/>
        </authorList>
    </citation>
    <scope>NUCLEOTIDE SEQUENCE</scope>
    <source>
        <strain evidence="1">P2</strain>
    </source>
</reference>
<protein>
    <submittedName>
        <fullName evidence="1">Uncharacterized protein</fullName>
    </submittedName>
</protein>